<dbReference type="EMBL" id="CAJPWZ010000058">
    <property type="protein sequence ID" value="CAG2185041.1"/>
    <property type="molecule type" value="Genomic_DNA"/>
</dbReference>
<dbReference type="InterPro" id="IPR005135">
    <property type="entry name" value="Endo/exonuclease/phosphatase"/>
</dbReference>
<evidence type="ECO:0000259" key="1">
    <source>
        <dbReference type="Pfam" id="PF03372"/>
    </source>
</evidence>
<dbReference type="GO" id="GO:0003824">
    <property type="term" value="F:catalytic activity"/>
    <property type="evidence" value="ECO:0007669"/>
    <property type="project" value="InterPro"/>
</dbReference>
<evidence type="ECO:0000313" key="3">
    <source>
        <dbReference type="Proteomes" id="UP000683360"/>
    </source>
</evidence>
<dbReference type="SUPFAM" id="SSF56219">
    <property type="entry name" value="DNase I-like"/>
    <property type="match status" value="1"/>
</dbReference>
<protein>
    <recommendedName>
        <fullName evidence="1">Endonuclease/exonuclease/phosphatase domain-containing protein</fullName>
    </recommendedName>
</protein>
<keyword evidence="3" id="KW-1185">Reference proteome</keyword>
<organism evidence="2 3">
    <name type="scientific">Mytilus edulis</name>
    <name type="common">Blue mussel</name>
    <dbReference type="NCBI Taxonomy" id="6550"/>
    <lineage>
        <taxon>Eukaryota</taxon>
        <taxon>Metazoa</taxon>
        <taxon>Spiralia</taxon>
        <taxon>Lophotrochozoa</taxon>
        <taxon>Mollusca</taxon>
        <taxon>Bivalvia</taxon>
        <taxon>Autobranchia</taxon>
        <taxon>Pteriomorphia</taxon>
        <taxon>Mytilida</taxon>
        <taxon>Mytiloidea</taxon>
        <taxon>Mytilidae</taxon>
        <taxon>Mytilinae</taxon>
        <taxon>Mytilus</taxon>
    </lineage>
</organism>
<proteinExistence type="predicted"/>
<dbReference type="InterPro" id="IPR036691">
    <property type="entry name" value="Endo/exonu/phosph_ase_sf"/>
</dbReference>
<dbReference type="Proteomes" id="UP000683360">
    <property type="component" value="Unassembled WGS sequence"/>
</dbReference>
<gene>
    <name evidence="2" type="ORF">MEDL_648</name>
</gene>
<dbReference type="Pfam" id="PF03372">
    <property type="entry name" value="Exo_endo_phos"/>
    <property type="match status" value="1"/>
</dbReference>
<dbReference type="Gene3D" id="3.60.10.10">
    <property type="entry name" value="Endonuclease/exonuclease/phosphatase"/>
    <property type="match status" value="1"/>
</dbReference>
<name>A0A8S3PN52_MYTED</name>
<sequence length="345" mass="39341">MTLNIEGIKSNFNYLQDIAKDHNLIICLQEHWLWGYETNFFEKHFPLHTIFSRSHDDNDPIPNFKARRGQAGTAIMWPSSLNKFIHKLPDGNSRVMAIKIELENHTVCLINAYMPTLAQNSQIGYREHLDIVSHITEKYSDLTHILCGDLNGTLKTSRKNPHDKLLRAFKTQGKWINKGNHLDNDTFFHHNGLSSSQIDYILTQDLDIVDKILIENTCGNNLSTHVPVFGVLAAKIQSNNIKSSISGKKFKIEWDRADLNKYQGKLKETLQENQSPNLTSTELVGNLIYCLTTAEKNVITSRIIKLNGPILKVSAETKILLNISKQKHRIWDIGGRKRGLDDSFT</sequence>
<comment type="caution">
    <text evidence="2">The sequence shown here is derived from an EMBL/GenBank/DDBJ whole genome shotgun (WGS) entry which is preliminary data.</text>
</comment>
<reference evidence="2" key="1">
    <citation type="submission" date="2021-03" db="EMBL/GenBank/DDBJ databases">
        <authorList>
            <person name="Bekaert M."/>
        </authorList>
    </citation>
    <scope>NUCLEOTIDE SEQUENCE</scope>
</reference>
<dbReference type="AlphaFoldDB" id="A0A8S3PN52"/>
<evidence type="ECO:0000313" key="2">
    <source>
        <dbReference type="EMBL" id="CAG2185041.1"/>
    </source>
</evidence>
<accession>A0A8S3PN52</accession>
<feature type="domain" description="Endonuclease/exonuclease/phosphatase" evidence="1">
    <location>
        <begin position="1"/>
        <end position="204"/>
    </location>
</feature>
<dbReference type="OrthoDB" id="7476844at2759"/>